<protein>
    <recommendedName>
        <fullName evidence="9">5'-AMP-activated protein kinase subunit beta-1</fullName>
    </recommendedName>
</protein>
<keyword evidence="3" id="KW-0597">Phosphoprotein</keyword>
<evidence type="ECO:0000256" key="8">
    <source>
        <dbReference type="ARBA" id="ARBA00025878"/>
    </source>
</evidence>
<dbReference type="Pfam" id="PF16561">
    <property type="entry name" value="AMPK1_CBM"/>
    <property type="match status" value="1"/>
</dbReference>
<comment type="function">
    <text evidence="7">Non-catalytic subunit of AMP-activated protein kinase (AMPK), an energy sensor protein kinase that plays a key role in regulating cellular energy metabolism. In response to reduction of intracellular ATP levels, AMPK activates energy-producing pathways and inhibits energy-consuming processes: inhibits protein, carbohydrate and lipid biosynthesis, as well as cell growth and proliferation. AMPK acts via direct phosphorylation of metabolic enzymes, and by longer-term effects via phosphorylation of transcription regulators. Also acts as a regulator of cellular polarity by remodeling the actin cytoskeleton; probably by indirectly activating myosin. Beta non-catalytic subunit acts as a scaffold on which the AMPK complex assembles, via its C-terminus that bridges alpha (PRKAA1 or PRKAA2) and gamma subunits (PRKAG1, PRKAG2 or PRKAG3).</text>
</comment>
<evidence type="ECO:0000256" key="2">
    <source>
        <dbReference type="ARBA" id="ARBA00022516"/>
    </source>
</evidence>
<dbReference type="PANTHER" id="PTHR10343:SF84">
    <property type="entry name" value="5'-AMP-ACTIVATED PROTEIN KINASE SUBUNIT BETA-1"/>
    <property type="match status" value="1"/>
</dbReference>
<evidence type="ECO:0000259" key="11">
    <source>
        <dbReference type="Pfam" id="PF16561"/>
    </source>
</evidence>
<reference evidence="12" key="1">
    <citation type="submission" date="2019-03" db="EMBL/GenBank/DDBJ databases">
        <title>Genome sequencing and reference-guided assembly of Black Bengal Goat (Capra hircus).</title>
        <authorList>
            <person name="Siddiki A.Z."/>
            <person name="Baten A."/>
            <person name="Billah M."/>
            <person name="Alam M.A.U."/>
            <person name="Shawrob K.S.M."/>
            <person name="Saha S."/>
            <person name="Chowdhury M."/>
            <person name="Rahman A.H."/>
            <person name="Stear M."/>
            <person name="Miah G."/>
            <person name="Das G.B."/>
            <person name="Hossain M.M."/>
            <person name="Kumkum M."/>
            <person name="Islam M.S."/>
            <person name="Mollah A.M."/>
            <person name="Ahsan A."/>
            <person name="Tusar F."/>
            <person name="Khan M.K.I."/>
        </authorList>
    </citation>
    <scope>NUCLEOTIDE SEQUENCE [LARGE SCALE GENOMIC DNA]</scope>
</reference>
<dbReference type="GO" id="GO:0005737">
    <property type="term" value="C:cytoplasm"/>
    <property type="evidence" value="ECO:0007669"/>
    <property type="project" value="TreeGrafter"/>
</dbReference>
<keyword evidence="4" id="KW-0276">Fatty acid metabolism</keyword>
<dbReference type="GO" id="GO:0005634">
    <property type="term" value="C:nucleus"/>
    <property type="evidence" value="ECO:0007669"/>
    <property type="project" value="TreeGrafter"/>
</dbReference>
<dbReference type="SUPFAM" id="SSF81296">
    <property type="entry name" value="E set domains"/>
    <property type="match status" value="1"/>
</dbReference>
<feature type="region of interest" description="Disordered" evidence="10">
    <location>
        <begin position="289"/>
        <end position="309"/>
    </location>
</feature>
<dbReference type="FunFam" id="2.60.40.10:FF:000139">
    <property type="entry name" value="Protein kinase AMP-activated non-catalytic subunit beta 1"/>
    <property type="match status" value="1"/>
</dbReference>
<comment type="similarity">
    <text evidence="1">Belongs to the 5'-AMP-activated protein kinase beta subunit family.</text>
</comment>
<comment type="subunit">
    <text evidence="8">AMPK is a heterotrimer of an alpha catalytic subunit (PRKAA1 or PRKAA2), a beta (PRKAB1 or PRKAB2) and a gamma non-catalytic subunits (PRKAG1, PRKAG2 or PRKAG3). Interacts with FNIP1 and FNIP2.</text>
</comment>
<feature type="domain" description="AMP-activated protein kinase glycogen-binding" evidence="11">
    <location>
        <begin position="79"/>
        <end position="160"/>
    </location>
</feature>
<dbReference type="InterPro" id="IPR014756">
    <property type="entry name" value="Ig_E-set"/>
</dbReference>
<dbReference type="SUPFAM" id="SSF160219">
    <property type="entry name" value="AMPKBI-like"/>
    <property type="match status" value="1"/>
</dbReference>
<dbReference type="CDD" id="cd02859">
    <property type="entry name" value="E_set_AMPKbeta_like_N"/>
    <property type="match status" value="1"/>
</dbReference>
<dbReference type="InterPro" id="IPR037256">
    <property type="entry name" value="ASC_dom_sf"/>
</dbReference>
<dbReference type="AlphaFoldDB" id="A0A8C2RHJ6"/>
<dbReference type="PANTHER" id="PTHR10343">
    <property type="entry name" value="5'-AMP-ACTIVATED PROTEIN KINASE , BETA SUBUNIT"/>
    <property type="match status" value="1"/>
</dbReference>
<evidence type="ECO:0000313" key="12">
    <source>
        <dbReference type="Ensembl" id="ENSCHIP00010028556.1"/>
    </source>
</evidence>
<dbReference type="GO" id="GO:0019901">
    <property type="term" value="F:protein kinase binding"/>
    <property type="evidence" value="ECO:0007669"/>
    <property type="project" value="TreeGrafter"/>
</dbReference>
<dbReference type="InterPro" id="IPR013783">
    <property type="entry name" value="Ig-like_fold"/>
</dbReference>
<dbReference type="GO" id="GO:0006633">
    <property type="term" value="P:fatty acid biosynthetic process"/>
    <property type="evidence" value="ECO:0007669"/>
    <property type="project" value="UniProtKB-KW"/>
</dbReference>
<dbReference type="Gene3D" id="6.20.250.60">
    <property type="match status" value="1"/>
</dbReference>
<evidence type="ECO:0000256" key="4">
    <source>
        <dbReference type="ARBA" id="ARBA00022832"/>
    </source>
</evidence>
<dbReference type="InterPro" id="IPR032640">
    <property type="entry name" value="AMPK1_CBM"/>
</dbReference>
<evidence type="ECO:0000256" key="7">
    <source>
        <dbReference type="ARBA" id="ARBA00025180"/>
    </source>
</evidence>
<keyword evidence="6" id="KW-0275">Fatty acid biosynthesis</keyword>
<evidence type="ECO:0000256" key="1">
    <source>
        <dbReference type="ARBA" id="ARBA00010926"/>
    </source>
</evidence>
<organism evidence="12">
    <name type="scientific">Capra hircus</name>
    <name type="common">Goat</name>
    <dbReference type="NCBI Taxonomy" id="9925"/>
    <lineage>
        <taxon>Eukaryota</taxon>
        <taxon>Metazoa</taxon>
        <taxon>Chordata</taxon>
        <taxon>Craniata</taxon>
        <taxon>Vertebrata</taxon>
        <taxon>Euteleostomi</taxon>
        <taxon>Mammalia</taxon>
        <taxon>Eutheria</taxon>
        <taxon>Laurasiatheria</taxon>
        <taxon>Artiodactyla</taxon>
        <taxon>Ruminantia</taxon>
        <taxon>Pecora</taxon>
        <taxon>Bovidae</taxon>
        <taxon>Caprinae</taxon>
        <taxon>Capra</taxon>
    </lineage>
</organism>
<feature type="compositionally biased region" description="Pro residues" evidence="10">
    <location>
        <begin position="298"/>
        <end position="309"/>
    </location>
</feature>
<proteinExistence type="inferred from homology"/>
<evidence type="ECO:0000256" key="6">
    <source>
        <dbReference type="ARBA" id="ARBA00023160"/>
    </source>
</evidence>
<evidence type="ECO:0000256" key="3">
    <source>
        <dbReference type="ARBA" id="ARBA00022553"/>
    </source>
</evidence>
<dbReference type="Ensembl" id="ENSCHIT00010040313.1">
    <property type="protein sequence ID" value="ENSCHIP00010028556.1"/>
    <property type="gene ID" value="ENSCHIG00010021208.1"/>
</dbReference>
<reference evidence="12" key="2">
    <citation type="submission" date="2025-08" db="UniProtKB">
        <authorList>
            <consortium name="Ensembl"/>
        </authorList>
    </citation>
    <scope>IDENTIFICATION</scope>
</reference>
<accession>A0A8C2RHJ6</accession>
<evidence type="ECO:0000256" key="5">
    <source>
        <dbReference type="ARBA" id="ARBA00023098"/>
    </source>
</evidence>
<dbReference type="Gene3D" id="2.60.40.10">
    <property type="entry name" value="Immunoglobulins"/>
    <property type="match status" value="1"/>
</dbReference>
<feature type="compositionally biased region" description="Basic and acidic residues" evidence="10">
    <location>
        <begin position="9"/>
        <end position="36"/>
    </location>
</feature>
<feature type="region of interest" description="Disordered" evidence="10">
    <location>
        <begin position="1"/>
        <end position="44"/>
    </location>
</feature>
<dbReference type="GO" id="GO:0007165">
    <property type="term" value="P:signal transduction"/>
    <property type="evidence" value="ECO:0007669"/>
    <property type="project" value="TreeGrafter"/>
</dbReference>
<dbReference type="GO" id="GO:0031588">
    <property type="term" value="C:nucleotide-activated protein kinase complex"/>
    <property type="evidence" value="ECO:0007669"/>
    <property type="project" value="TreeGrafter"/>
</dbReference>
<dbReference type="InterPro" id="IPR050827">
    <property type="entry name" value="CRP1_MDG1_kinase"/>
</dbReference>
<evidence type="ECO:0000256" key="10">
    <source>
        <dbReference type="SAM" id="MobiDB-lite"/>
    </source>
</evidence>
<name>A0A8C2RHJ6_CAPHI</name>
<feature type="region of interest" description="Disordered" evidence="10">
    <location>
        <begin position="177"/>
        <end position="206"/>
    </location>
</feature>
<keyword evidence="5" id="KW-0443">Lipid metabolism</keyword>
<evidence type="ECO:0000256" key="9">
    <source>
        <dbReference type="ARBA" id="ARBA00040010"/>
    </source>
</evidence>
<keyword evidence="2" id="KW-0444">Lipid biosynthesis</keyword>
<sequence>MGNTSSERAALDRQGGHKTPRRDSSGGSKDGDRPKILMDSPEDADLFHSEEIKAPEKEEFLAWQHDLEVNDKAPAQARPTVFRWTGGGKEVYLSGSFNNWSKLPLTRSHNNFVAILDLPEGEHQYKFFVDGQWTHDPSEPVVTSQLGTVNNIIQVKKTDFEVFDALMVDSQKCSDVSESLQRRRLPTRPAAQHNLLELSSSPPGPYHQEPYVSKPEERFKAPPILPPHLLQVILNKDTGISVSIIQTFPRPSSVVTFRCSPLATSGKAAGESGQCRPSVLLPGTPLIRERAARKVPPDQTPPPRPTLPF</sequence>